<dbReference type="GO" id="GO:0006281">
    <property type="term" value="P:DNA repair"/>
    <property type="evidence" value="ECO:0007669"/>
    <property type="project" value="UniProtKB-KW"/>
</dbReference>
<feature type="domain" description="Helicase C-terminal" evidence="10">
    <location>
        <begin position="443"/>
        <end position="603"/>
    </location>
</feature>
<dbReference type="PROSITE" id="PS51192">
    <property type="entry name" value="HELICASE_ATP_BIND_1"/>
    <property type="match status" value="1"/>
</dbReference>
<comment type="caution">
    <text evidence="11">The sequence shown here is derived from an EMBL/GenBank/DDBJ whole genome shotgun (WGS) entry which is preliminary data.</text>
</comment>
<dbReference type="AlphaFoldDB" id="A0A7W8DH00"/>
<dbReference type="GO" id="GO:0003678">
    <property type="term" value="F:DNA helicase activity"/>
    <property type="evidence" value="ECO:0007669"/>
    <property type="project" value="TreeGrafter"/>
</dbReference>
<accession>A0A7W8DH00</accession>
<dbReference type="Pfam" id="PF19833">
    <property type="entry name" value="RecG_dom3_C"/>
    <property type="match status" value="1"/>
</dbReference>
<feature type="domain" description="Helicase ATP-binding" evidence="9">
    <location>
        <begin position="263"/>
        <end position="423"/>
    </location>
</feature>
<dbReference type="EMBL" id="JACHID010000005">
    <property type="protein sequence ID" value="MBB5021753.1"/>
    <property type="molecule type" value="Genomic_DNA"/>
</dbReference>
<dbReference type="InterPro" id="IPR011545">
    <property type="entry name" value="DEAD/DEAH_box_helicase_dom"/>
</dbReference>
<keyword evidence="1" id="KW-0547">Nucleotide-binding</keyword>
<sequence length="672" mass="75262">MKKVGPKRAALLQRLGLMEAEDLLWHLPRAYQAIRQDISIAAEGETVVVCGSIAAVRINNYRPPYRATLLIPHGTIELVWFSGSRAYLAENFAVGAEMCLQGVLRSYRGNLTITHPKILKEAPPEGVLPLYPLTEGITQDTMREIFIANRNTLLDKCQELLPSHIVKRYRLPGLRESLEALHFPNSQDEKTLQSQRSRYHKRLIFQEIVLFELGRKLVNTAQRLRSGKAIATQLTKIVPDIEQKLGFPLTGGQLKVLEEIERDLQSSLPMNRLLQGDVGSGKTAVALTAMASVVQQGLQCVLMAPTEVLANQHFRLFATVLDEFCQVGLLTGSMRKKEREQAYRAITDGSWKIVIGTHALFTDGVDFSSLGLCVIDEQHRFGVEQRAALGRRNPGVNQLYMSATPIPRTLALTVFGEMPISSLQTVPFGRKPVMTRYYQGKAQYKRILQEIQQQLEEGGSIYIVAPLIEESESLDLADATRIQLELQKPFGTFGVELLHGKISSEARNSIMDRFTSGQSRVLVATTVIEVGVDNPNANYLVIYHPERFGLSQLHQLRGRVGRGYEQGHCVLYSPKGCGSEARERIAVLLESQDGFHIAQQDLQLRGPGQLLGVRQWGMPEFTVADPVRDTKAWEFARLEVAEIINSDPALTAPENRQLRDYFTRKQILTIVH</sequence>
<dbReference type="PANTHER" id="PTHR47964">
    <property type="entry name" value="ATP-DEPENDENT DNA HELICASE HOMOLOG RECG, CHLOROPLASTIC"/>
    <property type="match status" value="1"/>
</dbReference>
<proteinExistence type="predicted"/>
<dbReference type="InterPro" id="IPR045562">
    <property type="entry name" value="RecG_dom3_C"/>
</dbReference>
<gene>
    <name evidence="11" type="ORF">HNR37_001066</name>
</gene>
<evidence type="ECO:0000256" key="3">
    <source>
        <dbReference type="ARBA" id="ARBA00022801"/>
    </source>
</evidence>
<dbReference type="SMART" id="SM00487">
    <property type="entry name" value="DEXDc"/>
    <property type="match status" value="1"/>
</dbReference>
<dbReference type="RefSeq" id="WP_246347248.1">
    <property type="nucleotide sequence ID" value="NZ_JACHID010000005.1"/>
</dbReference>
<keyword evidence="12" id="KW-1185">Reference proteome</keyword>
<keyword evidence="6" id="KW-0238">DNA-binding</keyword>
<evidence type="ECO:0000256" key="1">
    <source>
        <dbReference type="ARBA" id="ARBA00022741"/>
    </source>
</evidence>
<dbReference type="SUPFAM" id="SSF52540">
    <property type="entry name" value="P-loop containing nucleoside triphosphate hydrolases"/>
    <property type="match status" value="2"/>
</dbReference>
<evidence type="ECO:0000313" key="11">
    <source>
        <dbReference type="EMBL" id="MBB5021753.1"/>
    </source>
</evidence>
<evidence type="ECO:0000256" key="2">
    <source>
        <dbReference type="ARBA" id="ARBA00022763"/>
    </source>
</evidence>
<dbReference type="Gene3D" id="2.40.50.140">
    <property type="entry name" value="Nucleic acid-binding proteins"/>
    <property type="match status" value="1"/>
</dbReference>
<dbReference type="Pfam" id="PF17191">
    <property type="entry name" value="RecG_wedge"/>
    <property type="match status" value="1"/>
</dbReference>
<dbReference type="SMART" id="SM00490">
    <property type="entry name" value="HELICc"/>
    <property type="match status" value="1"/>
</dbReference>
<keyword evidence="5" id="KW-0067">ATP-binding</keyword>
<dbReference type="InterPro" id="IPR001650">
    <property type="entry name" value="Helicase_C-like"/>
</dbReference>
<dbReference type="InterPro" id="IPR033454">
    <property type="entry name" value="RecG_wedge"/>
</dbReference>
<evidence type="ECO:0000256" key="4">
    <source>
        <dbReference type="ARBA" id="ARBA00022806"/>
    </source>
</evidence>
<dbReference type="GO" id="GO:0016787">
    <property type="term" value="F:hydrolase activity"/>
    <property type="evidence" value="ECO:0007669"/>
    <property type="project" value="UniProtKB-KW"/>
</dbReference>
<dbReference type="Pfam" id="PF00270">
    <property type="entry name" value="DEAD"/>
    <property type="match status" value="1"/>
</dbReference>
<dbReference type="Proteomes" id="UP000528322">
    <property type="component" value="Unassembled WGS sequence"/>
</dbReference>
<evidence type="ECO:0000256" key="6">
    <source>
        <dbReference type="ARBA" id="ARBA00023125"/>
    </source>
</evidence>
<evidence type="ECO:0000256" key="7">
    <source>
        <dbReference type="ARBA" id="ARBA00023204"/>
    </source>
</evidence>
<dbReference type="NCBIfam" id="NF008168">
    <property type="entry name" value="PRK10917.2-2"/>
    <property type="match status" value="1"/>
</dbReference>
<dbReference type="CDD" id="cd04488">
    <property type="entry name" value="RecG_wedge_OBF"/>
    <property type="match status" value="1"/>
</dbReference>
<dbReference type="Gene3D" id="3.40.50.300">
    <property type="entry name" value="P-loop containing nucleotide triphosphate hydrolases"/>
    <property type="match status" value="2"/>
</dbReference>
<name>A0A7W8DH00_9BACT</name>
<dbReference type="InterPro" id="IPR027417">
    <property type="entry name" value="P-loop_NTPase"/>
</dbReference>
<evidence type="ECO:0000256" key="5">
    <source>
        <dbReference type="ARBA" id="ARBA00022840"/>
    </source>
</evidence>
<protein>
    <recommendedName>
        <fullName evidence="8">Probable DNA 3'-5' helicase RecG</fullName>
    </recommendedName>
</protein>
<keyword evidence="7" id="KW-0234">DNA repair</keyword>
<keyword evidence="3 11" id="KW-0378">Hydrolase</keyword>
<organism evidence="11 12">
    <name type="scientific">Desulfurispira natronophila</name>
    <dbReference type="NCBI Taxonomy" id="682562"/>
    <lineage>
        <taxon>Bacteria</taxon>
        <taxon>Pseudomonadati</taxon>
        <taxon>Chrysiogenota</taxon>
        <taxon>Chrysiogenia</taxon>
        <taxon>Chrysiogenales</taxon>
        <taxon>Chrysiogenaceae</taxon>
        <taxon>Desulfurispira</taxon>
    </lineage>
</organism>
<keyword evidence="4 11" id="KW-0347">Helicase</keyword>
<evidence type="ECO:0000256" key="8">
    <source>
        <dbReference type="ARBA" id="ARBA00049819"/>
    </source>
</evidence>
<dbReference type="GO" id="GO:0003677">
    <property type="term" value="F:DNA binding"/>
    <property type="evidence" value="ECO:0007669"/>
    <property type="project" value="UniProtKB-KW"/>
</dbReference>
<dbReference type="Pfam" id="PF00271">
    <property type="entry name" value="Helicase_C"/>
    <property type="match status" value="1"/>
</dbReference>
<dbReference type="GO" id="GO:0005524">
    <property type="term" value="F:ATP binding"/>
    <property type="evidence" value="ECO:0007669"/>
    <property type="project" value="UniProtKB-KW"/>
</dbReference>
<evidence type="ECO:0000259" key="9">
    <source>
        <dbReference type="PROSITE" id="PS51192"/>
    </source>
</evidence>
<dbReference type="SUPFAM" id="SSF50249">
    <property type="entry name" value="Nucleic acid-binding proteins"/>
    <property type="match status" value="1"/>
</dbReference>
<evidence type="ECO:0000259" key="10">
    <source>
        <dbReference type="PROSITE" id="PS51194"/>
    </source>
</evidence>
<dbReference type="PANTHER" id="PTHR47964:SF1">
    <property type="entry name" value="ATP-DEPENDENT DNA HELICASE HOMOLOG RECG, CHLOROPLASTIC"/>
    <property type="match status" value="1"/>
</dbReference>
<reference evidence="11 12" key="1">
    <citation type="submission" date="2020-08" db="EMBL/GenBank/DDBJ databases">
        <title>Genomic Encyclopedia of Type Strains, Phase IV (KMG-IV): sequencing the most valuable type-strain genomes for metagenomic binning, comparative biology and taxonomic classification.</title>
        <authorList>
            <person name="Goeker M."/>
        </authorList>
    </citation>
    <scope>NUCLEOTIDE SEQUENCE [LARGE SCALE GENOMIC DNA]</scope>
    <source>
        <strain evidence="11 12">DSM 22071</strain>
    </source>
</reference>
<keyword evidence="2" id="KW-0227">DNA damage</keyword>
<dbReference type="InterPro" id="IPR012340">
    <property type="entry name" value="NA-bd_OB-fold"/>
</dbReference>
<dbReference type="InterPro" id="IPR047112">
    <property type="entry name" value="RecG/Mfd"/>
</dbReference>
<dbReference type="InterPro" id="IPR014001">
    <property type="entry name" value="Helicase_ATP-bd"/>
</dbReference>
<dbReference type="PROSITE" id="PS51194">
    <property type="entry name" value="HELICASE_CTER"/>
    <property type="match status" value="1"/>
</dbReference>
<evidence type="ECO:0000313" key="12">
    <source>
        <dbReference type="Proteomes" id="UP000528322"/>
    </source>
</evidence>